<accession>A0ABY4E2Z5</accession>
<gene>
    <name evidence="3" type="ORF">LVJ82_17215</name>
</gene>
<name>A0ABY4E2Z5_9NEIS</name>
<dbReference type="PANTHER" id="PTHR30007:SF1">
    <property type="entry name" value="BLR1914 PROTEIN"/>
    <property type="match status" value="1"/>
</dbReference>
<evidence type="ECO:0000313" key="3">
    <source>
        <dbReference type="EMBL" id="UOO89160.1"/>
    </source>
</evidence>
<evidence type="ECO:0000313" key="4">
    <source>
        <dbReference type="Proteomes" id="UP000832011"/>
    </source>
</evidence>
<dbReference type="Proteomes" id="UP000832011">
    <property type="component" value="Chromosome"/>
</dbReference>
<dbReference type="RefSeq" id="WP_108721537.1">
    <property type="nucleotide sequence ID" value="NZ_CABKVG010000010.1"/>
</dbReference>
<protein>
    <submittedName>
        <fullName evidence="3">IS5 family transposase</fullName>
    </submittedName>
</protein>
<dbReference type="PANTHER" id="PTHR30007">
    <property type="entry name" value="PHP DOMAIN PROTEIN"/>
    <property type="match status" value="1"/>
</dbReference>
<dbReference type="NCBIfam" id="NF033580">
    <property type="entry name" value="transpos_IS5_3"/>
    <property type="match status" value="1"/>
</dbReference>
<keyword evidence="4" id="KW-1185">Reference proteome</keyword>
<feature type="domain" description="Transposase IS4-like" evidence="1">
    <location>
        <begin position="88"/>
        <end position="233"/>
    </location>
</feature>
<feature type="domain" description="Insertion element IS402-like" evidence="2">
    <location>
        <begin position="6"/>
        <end position="76"/>
    </location>
</feature>
<reference evidence="3 4" key="1">
    <citation type="journal article" date="2022" name="Res Sq">
        <title>Evolution of multicellular longitudinally dividing oral cavity symbionts (Neisseriaceae).</title>
        <authorList>
            <person name="Nyongesa S."/>
            <person name="Weber P."/>
            <person name="Bernet E."/>
            <person name="Pullido F."/>
            <person name="Nieckarz M."/>
            <person name="Delaby M."/>
            <person name="Nieves C."/>
            <person name="Viehboeck T."/>
            <person name="Krause N."/>
            <person name="Rivera-Millot A."/>
            <person name="Nakamura A."/>
            <person name="Vischer N."/>
            <person name="VanNieuwenhze M."/>
            <person name="Brun Y."/>
            <person name="Cava F."/>
            <person name="Bulgheresi S."/>
            <person name="Veyrier F."/>
        </authorList>
    </citation>
    <scope>NUCLEOTIDE SEQUENCE [LARGE SCALE GENOMIC DNA]</scope>
    <source>
        <strain evidence="3 4">SN4</strain>
    </source>
</reference>
<dbReference type="EMBL" id="CP091511">
    <property type="protein sequence ID" value="UOO89160.1"/>
    <property type="molecule type" value="Genomic_DNA"/>
</dbReference>
<organism evidence="3 4">
    <name type="scientific">Vitreoscilla massiliensis</name>
    <dbReference type="NCBI Taxonomy" id="1689272"/>
    <lineage>
        <taxon>Bacteria</taxon>
        <taxon>Pseudomonadati</taxon>
        <taxon>Pseudomonadota</taxon>
        <taxon>Betaproteobacteria</taxon>
        <taxon>Neisseriales</taxon>
        <taxon>Neisseriaceae</taxon>
        <taxon>Vitreoscilla</taxon>
    </lineage>
</organism>
<dbReference type="Pfam" id="PF01609">
    <property type="entry name" value="DDE_Tnp_1"/>
    <property type="match status" value="1"/>
</dbReference>
<dbReference type="InterPro" id="IPR025161">
    <property type="entry name" value="IS402-like_dom"/>
</dbReference>
<dbReference type="InterPro" id="IPR002559">
    <property type="entry name" value="Transposase_11"/>
</dbReference>
<evidence type="ECO:0000259" key="2">
    <source>
        <dbReference type="Pfam" id="PF13340"/>
    </source>
</evidence>
<sequence>MLTTIITEEQWLKLKPILLDLNVYDKPSLKETFLGIIYRLKTGCEWRYLPSCYGKPNTVFKAVRRWSSSGFIYRLFKRLIKNSDVEWISIDATHVRAHQSSAGSAGGDHQCIAKSVGGNSSKIHLAVDAHGNPLEFIVSDGLTHDIKIAPMLLQLLDLKDTELLNADKGYDSEAFRELIHYRGVQANIPRKKNAKTSNSHMNWLIYQTRHVVENTFANLKHFRALSSRYDKLLNSYIGTEALACGFIWLKL</sequence>
<proteinExistence type="predicted"/>
<evidence type="ECO:0000259" key="1">
    <source>
        <dbReference type="Pfam" id="PF01609"/>
    </source>
</evidence>
<dbReference type="Pfam" id="PF13340">
    <property type="entry name" value="DUF4096"/>
    <property type="match status" value="1"/>
</dbReference>